<dbReference type="GO" id="GO:0000271">
    <property type="term" value="P:polysaccharide biosynthetic process"/>
    <property type="evidence" value="ECO:0007669"/>
    <property type="project" value="TreeGrafter"/>
</dbReference>
<dbReference type="InterPro" id="IPR050879">
    <property type="entry name" value="Acyltransferase_3"/>
</dbReference>
<feature type="transmembrane region" description="Helical" evidence="1">
    <location>
        <begin position="146"/>
        <end position="164"/>
    </location>
</feature>
<dbReference type="GO" id="GO:0016020">
    <property type="term" value="C:membrane"/>
    <property type="evidence" value="ECO:0007669"/>
    <property type="project" value="TreeGrafter"/>
</dbReference>
<evidence type="ECO:0000313" key="4">
    <source>
        <dbReference type="Proteomes" id="UP000244162"/>
    </source>
</evidence>
<evidence type="ECO:0000313" key="3">
    <source>
        <dbReference type="EMBL" id="PTQ13159.1"/>
    </source>
</evidence>
<dbReference type="Proteomes" id="UP000244162">
    <property type="component" value="Unassembled WGS sequence"/>
</dbReference>
<feature type="domain" description="Acyltransferase 3" evidence="2">
    <location>
        <begin position="11"/>
        <end position="338"/>
    </location>
</feature>
<evidence type="ECO:0000256" key="1">
    <source>
        <dbReference type="SAM" id="Phobius"/>
    </source>
</evidence>
<evidence type="ECO:0000259" key="2">
    <source>
        <dbReference type="Pfam" id="PF01757"/>
    </source>
</evidence>
<proteinExistence type="predicted"/>
<accession>A0A2T5G1W5</accession>
<dbReference type="PANTHER" id="PTHR23028:SF131">
    <property type="entry name" value="BLR2367 PROTEIN"/>
    <property type="match status" value="1"/>
</dbReference>
<reference evidence="3 4" key="1">
    <citation type="submission" date="2017-09" db="EMBL/GenBank/DDBJ databases">
        <title>Sphingomonas panjinensis sp.nov., isolated from oil-contaminated soil.</title>
        <authorList>
            <person name="Wang L."/>
            <person name="Chen L."/>
        </authorList>
    </citation>
    <scope>NUCLEOTIDE SEQUENCE [LARGE SCALE GENOMIC DNA]</scope>
    <source>
        <strain evidence="3 4">FW-11</strain>
    </source>
</reference>
<feature type="transmembrane region" description="Helical" evidence="1">
    <location>
        <begin position="296"/>
        <end position="313"/>
    </location>
</feature>
<feature type="transmembrane region" description="Helical" evidence="1">
    <location>
        <begin position="48"/>
        <end position="64"/>
    </location>
</feature>
<dbReference type="PANTHER" id="PTHR23028">
    <property type="entry name" value="ACETYLTRANSFERASE"/>
    <property type="match status" value="1"/>
</dbReference>
<keyword evidence="1" id="KW-1133">Transmembrane helix</keyword>
<feature type="transmembrane region" description="Helical" evidence="1">
    <location>
        <begin position="319"/>
        <end position="338"/>
    </location>
</feature>
<sequence length="365" mass="40413">MIRMGRGLSLYLELMRALAALAVLLGHMRLYADPDIPAILGNHHQEAVAFFFVLSGFVIRFVTVEREASWRSYVAARAARLYSVVPLAILVTLVCDAATLALAPQILADRYYFDGPGDLPDVLSSMIFANELWLSHVVLGSNIPFWSLGFEVCYYIFFGLALYLDGRARWLALAAWALICGPKIILYLPLWMLGVGAYELLYRYRLLSGRRTVGMILFGGSALAYLILKYGLFAGAEYGIFHVRDGDQMLRTWTYFHGIGLCAAMNIVGFALLFGKRAALLQWCRRPIKWLSGASFTLYLMHLPVLFLLMAIVPDGGQGIAGLLIIFAGTIGIVLLLAELGERRKHVYAAALGAILPRARRRAAG</sequence>
<keyword evidence="1" id="KW-0812">Transmembrane</keyword>
<protein>
    <recommendedName>
        <fullName evidence="2">Acyltransferase 3 domain-containing protein</fullName>
    </recommendedName>
</protein>
<dbReference type="Pfam" id="PF01757">
    <property type="entry name" value="Acyl_transf_3"/>
    <property type="match status" value="1"/>
</dbReference>
<dbReference type="AlphaFoldDB" id="A0A2T5G1W5"/>
<feature type="transmembrane region" description="Helical" evidence="1">
    <location>
        <begin position="84"/>
        <end position="102"/>
    </location>
</feature>
<dbReference type="GO" id="GO:0016747">
    <property type="term" value="F:acyltransferase activity, transferring groups other than amino-acyl groups"/>
    <property type="evidence" value="ECO:0007669"/>
    <property type="project" value="InterPro"/>
</dbReference>
<keyword evidence="1" id="KW-0472">Membrane</keyword>
<name>A0A2T5G1W5_9SPHN</name>
<dbReference type="EMBL" id="NWBU01000004">
    <property type="protein sequence ID" value="PTQ13159.1"/>
    <property type="molecule type" value="Genomic_DNA"/>
</dbReference>
<dbReference type="OrthoDB" id="9796461at2"/>
<feature type="transmembrane region" description="Helical" evidence="1">
    <location>
        <begin position="253"/>
        <end position="275"/>
    </location>
</feature>
<organism evidence="3 4">
    <name type="scientific">Sphingomonas oleivorans</name>
    <dbReference type="NCBI Taxonomy" id="1735121"/>
    <lineage>
        <taxon>Bacteria</taxon>
        <taxon>Pseudomonadati</taxon>
        <taxon>Pseudomonadota</taxon>
        <taxon>Alphaproteobacteria</taxon>
        <taxon>Sphingomonadales</taxon>
        <taxon>Sphingomonadaceae</taxon>
        <taxon>Sphingomonas</taxon>
    </lineage>
</organism>
<keyword evidence="4" id="KW-1185">Reference proteome</keyword>
<comment type="caution">
    <text evidence="3">The sequence shown here is derived from an EMBL/GenBank/DDBJ whole genome shotgun (WGS) entry which is preliminary data.</text>
</comment>
<feature type="transmembrane region" description="Helical" evidence="1">
    <location>
        <begin position="213"/>
        <end position="233"/>
    </location>
</feature>
<gene>
    <name evidence="3" type="ORF">CLG96_03245</name>
</gene>
<dbReference type="InterPro" id="IPR002656">
    <property type="entry name" value="Acyl_transf_3_dom"/>
</dbReference>